<keyword evidence="2" id="KW-1185">Reference proteome</keyword>
<proteinExistence type="predicted"/>
<evidence type="ECO:0000313" key="1">
    <source>
        <dbReference type="EMBL" id="RAU22295.1"/>
    </source>
</evidence>
<dbReference type="OrthoDB" id="8481793at2"/>
<sequence>MADGVHVSVPVQVKGQWNRKAKINQEDLDDLLWGGCVNQWFLGHRGDNVLAHTPHDRVVPVASLIMKPPRGYQVAFKDGDPFNLTRANLTLVPSKTSDIPRG</sequence>
<name>A0A364NZH8_9PROT</name>
<comment type="caution">
    <text evidence="1">The sequence shown here is derived from an EMBL/GenBank/DDBJ whole genome shotgun (WGS) entry which is preliminary data.</text>
</comment>
<organism evidence="1 2">
    <name type="scientific">Paramagnetospirillum kuznetsovii</name>
    <dbReference type="NCBI Taxonomy" id="2053833"/>
    <lineage>
        <taxon>Bacteria</taxon>
        <taxon>Pseudomonadati</taxon>
        <taxon>Pseudomonadota</taxon>
        <taxon>Alphaproteobacteria</taxon>
        <taxon>Rhodospirillales</taxon>
        <taxon>Magnetospirillaceae</taxon>
        <taxon>Paramagnetospirillum</taxon>
    </lineage>
</organism>
<dbReference type="AlphaFoldDB" id="A0A364NZH8"/>
<dbReference type="Proteomes" id="UP000251075">
    <property type="component" value="Unassembled WGS sequence"/>
</dbReference>
<evidence type="ECO:0000313" key="2">
    <source>
        <dbReference type="Proteomes" id="UP000251075"/>
    </source>
</evidence>
<reference evidence="1 2" key="1">
    <citation type="submission" date="2017-11" db="EMBL/GenBank/DDBJ databases">
        <title>Draft genome sequence of magnetotactic bacterium Magnetospirillum kuznetsovii LBB-42.</title>
        <authorList>
            <person name="Grouzdev D.S."/>
            <person name="Rysina M.S."/>
            <person name="Baslerov R.V."/>
            <person name="Koziaeva V."/>
        </authorList>
    </citation>
    <scope>NUCLEOTIDE SEQUENCE [LARGE SCALE GENOMIC DNA]</scope>
    <source>
        <strain evidence="1 2">LBB-42</strain>
    </source>
</reference>
<dbReference type="RefSeq" id="WP_112143958.1">
    <property type="nucleotide sequence ID" value="NZ_PGTO01000005.1"/>
</dbReference>
<evidence type="ECO:0008006" key="3">
    <source>
        <dbReference type="Google" id="ProtNLM"/>
    </source>
</evidence>
<dbReference type="EMBL" id="PGTO01000005">
    <property type="protein sequence ID" value="RAU22295.1"/>
    <property type="molecule type" value="Genomic_DNA"/>
</dbReference>
<gene>
    <name evidence="1" type="ORF">CU669_09230</name>
</gene>
<protein>
    <recommendedName>
        <fullName evidence="3">HNH endonuclease</fullName>
    </recommendedName>
</protein>
<accession>A0A364NZH8</accession>